<keyword evidence="1" id="KW-0472">Membrane</keyword>
<accession>W2M5R4</accession>
<proteinExistence type="predicted"/>
<sequence length="84" mass="9469">MGRWQSVPKNVSNTEEKISWAVNSANKRIAVPVDLFDGVSDAVVERKQKIKRLMLRGGRFTGFGSLPYFSLLTLCVWAPKHGDY</sequence>
<feature type="transmembrane region" description="Helical" evidence="1">
    <location>
        <begin position="60"/>
        <end position="79"/>
    </location>
</feature>
<evidence type="ECO:0000256" key="1">
    <source>
        <dbReference type="SAM" id="Phobius"/>
    </source>
</evidence>
<protein>
    <submittedName>
        <fullName evidence="2">Uncharacterized protein</fullName>
    </submittedName>
</protein>
<keyword evidence="1" id="KW-1133">Transmembrane helix</keyword>
<dbReference type="AlphaFoldDB" id="W2M5R4"/>
<keyword evidence="1" id="KW-0812">Transmembrane</keyword>
<reference evidence="2" key="1">
    <citation type="submission" date="2013-11" db="EMBL/GenBank/DDBJ databases">
        <title>The Genome Sequence of Phytophthora parasitica IAC_01/95.</title>
        <authorList>
            <consortium name="The Broad Institute Genomics Platform"/>
            <person name="Russ C."/>
            <person name="Tyler B."/>
            <person name="Panabieres F."/>
            <person name="Shan W."/>
            <person name="Tripathy S."/>
            <person name="Grunwald N."/>
            <person name="Machado M."/>
            <person name="Johnson C.S."/>
            <person name="Arredondo F."/>
            <person name="Hong C."/>
            <person name="Coffey M."/>
            <person name="Young S.K."/>
            <person name="Zeng Q."/>
            <person name="Gargeya S."/>
            <person name="Fitzgerald M."/>
            <person name="Abouelleil A."/>
            <person name="Alvarado L."/>
            <person name="Chapman S.B."/>
            <person name="Gainer-Dewar J."/>
            <person name="Goldberg J."/>
            <person name="Griggs A."/>
            <person name="Gujja S."/>
            <person name="Hansen M."/>
            <person name="Howarth C."/>
            <person name="Imamovic A."/>
            <person name="Ireland A."/>
            <person name="Larimer J."/>
            <person name="McCowan C."/>
            <person name="Murphy C."/>
            <person name="Pearson M."/>
            <person name="Poon T.W."/>
            <person name="Priest M."/>
            <person name="Roberts A."/>
            <person name="Saif S."/>
            <person name="Shea T."/>
            <person name="Sykes S."/>
            <person name="Wortman J."/>
            <person name="Nusbaum C."/>
            <person name="Birren B."/>
        </authorList>
    </citation>
    <scope>NUCLEOTIDE SEQUENCE [LARGE SCALE GENOMIC DNA]</scope>
    <source>
        <strain evidence="2">IAC_01/95</strain>
    </source>
</reference>
<name>W2M5R4_PHYNI</name>
<dbReference type="Proteomes" id="UP000054532">
    <property type="component" value="Unassembled WGS sequence"/>
</dbReference>
<organism evidence="2">
    <name type="scientific">Phytophthora nicotianae</name>
    <name type="common">Potato buckeye rot agent</name>
    <name type="synonym">Phytophthora parasitica</name>
    <dbReference type="NCBI Taxonomy" id="4792"/>
    <lineage>
        <taxon>Eukaryota</taxon>
        <taxon>Sar</taxon>
        <taxon>Stramenopiles</taxon>
        <taxon>Oomycota</taxon>
        <taxon>Peronosporomycetes</taxon>
        <taxon>Peronosporales</taxon>
        <taxon>Peronosporaceae</taxon>
        <taxon>Phytophthora</taxon>
    </lineage>
</organism>
<gene>
    <name evidence="2" type="ORF">L914_20748</name>
</gene>
<dbReference type="EMBL" id="KI696500">
    <property type="protein sequence ID" value="ETM31732.1"/>
    <property type="molecule type" value="Genomic_DNA"/>
</dbReference>
<evidence type="ECO:0000313" key="2">
    <source>
        <dbReference type="EMBL" id="ETM31732.1"/>
    </source>
</evidence>